<dbReference type="Pfam" id="PF02082">
    <property type="entry name" value="Rrf2"/>
    <property type="match status" value="1"/>
</dbReference>
<dbReference type="EMBL" id="JAWHTF010000005">
    <property type="protein sequence ID" value="MDU8886494.1"/>
    <property type="molecule type" value="Genomic_DNA"/>
</dbReference>
<dbReference type="InterPro" id="IPR000944">
    <property type="entry name" value="Tscrpt_reg_Rrf2"/>
</dbReference>
<dbReference type="InterPro" id="IPR036390">
    <property type="entry name" value="WH_DNA-bd_sf"/>
</dbReference>
<proteinExistence type="predicted"/>
<keyword evidence="2" id="KW-1185">Reference proteome</keyword>
<dbReference type="NCBIfam" id="TIGR00738">
    <property type="entry name" value="rrf2_super"/>
    <property type="match status" value="1"/>
</dbReference>
<sequence>MFSNSVKYALKAVLYLAIHSSEDKKIMVKELNKPINVPKAYIAKLLQELSKQNIISSTRGIKGGFYLTKENSKQNLMNVIYAIDGDYRMKSCMLSLSHCNQNKPCPLHHIVSPMRDKLIEAFNKKTIKELSLEIEKGITFLPI</sequence>
<accession>A0ABU3U7V8</accession>
<protein>
    <submittedName>
        <fullName evidence="1">Rrf2 family transcriptional regulator</fullName>
    </submittedName>
</protein>
<organism evidence="1 2">
    <name type="scientific">Gilvirhabdus luticola</name>
    <dbReference type="NCBI Taxonomy" id="3079858"/>
    <lineage>
        <taxon>Bacteria</taxon>
        <taxon>Pseudomonadati</taxon>
        <taxon>Bacteroidota</taxon>
        <taxon>Flavobacteriia</taxon>
        <taxon>Flavobacteriales</taxon>
        <taxon>Flavobacteriaceae</taxon>
        <taxon>Gilvirhabdus</taxon>
    </lineage>
</organism>
<comment type="caution">
    <text evidence="1">The sequence shown here is derived from an EMBL/GenBank/DDBJ whole genome shotgun (WGS) entry which is preliminary data.</text>
</comment>
<dbReference type="PROSITE" id="PS51197">
    <property type="entry name" value="HTH_RRF2_2"/>
    <property type="match status" value="1"/>
</dbReference>
<name>A0ABU3U7V8_9FLAO</name>
<dbReference type="InterPro" id="IPR036388">
    <property type="entry name" value="WH-like_DNA-bd_sf"/>
</dbReference>
<dbReference type="Gene3D" id="1.10.10.10">
    <property type="entry name" value="Winged helix-like DNA-binding domain superfamily/Winged helix DNA-binding domain"/>
    <property type="match status" value="1"/>
</dbReference>
<reference evidence="1 2" key="1">
    <citation type="submission" date="2023-10" db="EMBL/GenBank/DDBJ databases">
        <title>Marimonas sp. nov. isolated from tidal mud flat.</title>
        <authorList>
            <person name="Jaincy N.J."/>
            <person name="Srinivasan S."/>
            <person name="Lee S.-S."/>
        </authorList>
    </citation>
    <scope>NUCLEOTIDE SEQUENCE [LARGE SCALE GENOMIC DNA]</scope>
    <source>
        <strain evidence="1 2">MJ-SS3</strain>
    </source>
</reference>
<dbReference type="RefSeq" id="WP_316662559.1">
    <property type="nucleotide sequence ID" value="NZ_JAWHTF010000005.1"/>
</dbReference>
<evidence type="ECO:0000313" key="2">
    <source>
        <dbReference type="Proteomes" id="UP001268651"/>
    </source>
</evidence>
<dbReference type="Proteomes" id="UP001268651">
    <property type="component" value="Unassembled WGS sequence"/>
</dbReference>
<dbReference type="SUPFAM" id="SSF46785">
    <property type="entry name" value="Winged helix' DNA-binding domain"/>
    <property type="match status" value="1"/>
</dbReference>
<dbReference type="PANTHER" id="PTHR33221">
    <property type="entry name" value="WINGED HELIX-TURN-HELIX TRANSCRIPTIONAL REGULATOR, RRF2 FAMILY"/>
    <property type="match status" value="1"/>
</dbReference>
<dbReference type="PANTHER" id="PTHR33221:SF14">
    <property type="entry name" value="HTH-TYPE TRANSCRIPTIONAL REGULATOR AQ_268-RELATED"/>
    <property type="match status" value="1"/>
</dbReference>
<evidence type="ECO:0000313" key="1">
    <source>
        <dbReference type="EMBL" id="MDU8886494.1"/>
    </source>
</evidence>
<gene>
    <name evidence="1" type="ORF">RXV94_10005</name>
</gene>